<feature type="transmembrane region" description="Helical" evidence="7">
    <location>
        <begin position="7"/>
        <end position="31"/>
    </location>
</feature>
<feature type="transmembrane region" description="Helical" evidence="7">
    <location>
        <begin position="37"/>
        <end position="55"/>
    </location>
</feature>
<dbReference type="EMBL" id="JBHLVN010000093">
    <property type="protein sequence ID" value="MFC0298557.1"/>
    <property type="molecule type" value="Genomic_DNA"/>
</dbReference>
<keyword evidence="4 7" id="KW-0812">Transmembrane</keyword>
<evidence type="ECO:0000256" key="3">
    <source>
        <dbReference type="ARBA" id="ARBA00022475"/>
    </source>
</evidence>
<evidence type="ECO:0000256" key="1">
    <source>
        <dbReference type="ARBA" id="ARBA00004651"/>
    </source>
</evidence>
<keyword evidence="3" id="KW-1003">Cell membrane</keyword>
<protein>
    <submittedName>
        <fullName evidence="8">Permease</fullName>
    </submittedName>
</protein>
<comment type="subcellular location">
    <subcellularLocation>
        <location evidence="1">Cell membrane</location>
        <topology evidence="1">Multi-pass membrane protein</topology>
    </subcellularLocation>
</comment>
<evidence type="ECO:0000256" key="5">
    <source>
        <dbReference type="ARBA" id="ARBA00022989"/>
    </source>
</evidence>
<comment type="similarity">
    <text evidence="2">Belongs to the UPF0718 family.</text>
</comment>
<accession>A0ABV6GVM6</accession>
<gene>
    <name evidence="8" type="ORF">ACFFHQ_14240</name>
</gene>
<keyword evidence="6 7" id="KW-0472">Membrane</keyword>
<dbReference type="RefSeq" id="WP_245629444.1">
    <property type="nucleotide sequence ID" value="NZ_JBHLVN010000093.1"/>
</dbReference>
<proteinExistence type="inferred from homology"/>
<evidence type="ECO:0000313" key="9">
    <source>
        <dbReference type="Proteomes" id="UP001589785"/>
    </source>
</evidence>
<feature type="transmembrane region" description="Helical" evidence="7">
    <location>
        <begin position="97"/>
        <end position="115"/>
    </location>
</feature>
<dbReference type="InterPro" id="IPR005524">
    <property type="entry name" value="DUF318"/>
</dbReference>
<evidence type="ECO:0000256" key="6">
    <source>
        <dbReference type="ARBA" id="ARBA00023136"/>
    </source>
</evidence>
<keyword evidence="9" id="KW-1185">Reference proteome</keyword>
<evidence type="ECO:0000313" key="8">
    <source>
        <dbReference type="EMBL" id="MFC0298557.1"/>
    </source>
</evidence>
<dbReference type="InterPro" id="IPR053166">
    <property type="entry name" value="UPF0718_permease"/>
</dbReference>
<evidence type="ECO:0000256" key="4">
    <source>
        <dbReference type="ARBA" id="ARBA00022692"/>
    </source>
</evidence>
<reference evidence="8 9" key="1">
    <citation type="submission" date="2024-09" db="EMBL/GenBank/DDBJ databases">
        <authorList>
            <person name="Sun Q."/>
            <person name="Mori K."/>
        </authorList>
    </citation>
    <scope>NUCLEOTIDE SEQUENCE [LARGE SCALE GENOMIC DNA]</scope>
    <source>
        <strain evidence="8 9">CCM 7224</strain>
    </source>
</reference>
<dbReference type="PANTHER" id="PTHR42775:SF2">
    <property type="entry name" value="PERMEASE"/>
    <property type="match status" value="1"/>
</dbReference>
<evidence type="ECO:0000256" key="2">
    <source>
        <dbReference type="ARBA" id="ARBA00006386"/>
    </source>
</evidence>
<sequence>MNRNVRFGIVMVFLFASPVLDPTIITLMAVVLGGKVAAVYTMVTAVFSIVLGFLLEKMGFASQVKRVIVKGGMEFGKKKKKGVQAALSETLFLIKTVYPYVFIGAGIGAFIHSVVPRKEVINDESDQVGFCLF</sequence>
<keyword evidence="5 7" id="KW-1133">Transmembrane helix</keyword>
<dbReference type="Proteomes" id="UP001589785">
    <property type="component" value="Unassembled WGS sequence"/>
</dbReference>
<comment type="caution">
    <text evidence="8">The sequence shown here is derived from an EMBL/GenBank/DDBJ whole genome shotgun (WGS) entry which is preliminary data.</text>
</comment>
<organism evidence="8 9">
    <name type="scientific">Geobacillus jurassicus</name>
    <dbReference type="NCBI Taxonomy" id="235932"/>
    <lineage>
        <taxon>Bacteria</taxon>
        <taxon>Bacillati</taxon>
        <taxon>Bacillota</taxon>
        <taxon>Bacilli</taxon>
        <taxon>Bacillales</taxon>
        <taxon>Anoxybacillaceae</taxon>
        <taxon>Geobacillus</taxon>
    </lineage>
</organism>
<evidence type="ECO:0000256" key="7">
    <source>
        <dbReference type="SAM" id="Phobius"/>
    </source>
</evidence>
<name>A0ABV6GVM6_9BACL</name>
<dbReference type="Pfam" id="PF03773">
    <property type="entry name" value="ArsP_1"/>
    <property type="match status" value="1"/>
</dbReference>
<dbReference type="PANTHER" id="PTHR42775">
    <property type="entry name" value="PERMEASE RV2963-RELATED"/>
    <property type="match status" value="1"/>
</dbReference>